<feature type="transmembrane region" description="Helical" evidence="1">
    <location>
        <begin position="50"/>
        <end position="69"/>
    </location>
</feature>
<dbReference type="Proteomes" id="UP000001693">
    <property type="component" value="Chromosome"/>
</dbReference>
<dbReference type="RefSeq" id="WP_012346652.1">
    <property type="nucleotide sequence ID" value="NC_010524.1"/>
</dbReference>
<gene>
    <name evidence="2" type="ordered locus">Lcho_1624</name>
</gene>
<accession>B1XXB0</accession>
<keyword evidence="3" id="KW-1185">Reference proteome</keyword>
<evidence type="ECO:0000313" key="2">
    <source>
        <dbReference type="EMBL" id="ACB33891.1"/>
    </source>
</evidence>
<evidence type="ECO:0000313" key="3">
    <source>
        <dbReference type="Proteomes" id="UP000001693"/>
    </source>
</evidence>
<dbReference type="KEGG" id="lch:Lcho_1624"/>
<dbReference type="EMBL" id="CP001013">
    <property type="protein sequence ID" value="ACB33891.1"/>
    <property type="molecule type" value="Genomic_DNA"/>
</dbReference>
<keyword evidence="1" id="KW-0812">Transmembrane</keyword>
<proteinExistence type="predicted"/>
<feature type="transmembrane region" description="Helical" evidence="1">
    <location>
        <begin position="21"/>
        <end position="44"/>
    </location>
</feature>
<organism evidence="2 3">
    <name type="scientific">Leptothrix cholodnii (strain ATCC 51168 / LMG 8142 / SP-6)</name>
    <name type="common">Leptothrix discophora (strain SP-6)</name>
    <dbReference type="NCBI Taxonomy" id="395495"/>
    <lineage>
        <taxon>Bacteria</taxon>
        <taxon>Pseudomonadati</taxon>
        <taxon>Pseudomonadota</taxon>
        <taxon>Betaproteobacteria</taxon>
        <taxon>Burkholderiales</taxon>
        <taxon>Sphaerotilaceae</taxon>
        <taxon>Leptothrix</taxon>
    </lineage>
</organism>
<dbReference type="eggNOG" id="ENOG50335ZV">
    <property type="taxonomic scope" value="Bacteria"/>
</dbReference>
<sequence>MTLQQIHDFKQWHLGHPHHHGMELGLCDLVLAAWVAGWMMLPAVALLHEWAWLPVSLILTLALPAYWAVRRALHRRGVLRCDWLHTVQPHR</sequence>
<dbReference type="OrthoDB" id="9155042at2"/>
<reference evidence="2 3" key="1">
    <citation type="submission" date="2008-03" db="EMBL/GenBank/DDBJ databases">
        <title>Complete sequence of Leptothrix cholodnii SP-6.</title>
        <authorList>
            <consortium name="US DOE Joint Genome Institute"/>
            <person name="Copeland A."/>
            <person name="Lucas S."/>
            <person name="Lapidus A."/>
            <person name="Glavina del Rio T."/>
            <person name="Dalin E."/>
            <person name="Tice H."/>
            <person name="Bruce D."/>
            <person name="Goodwin L."/>
            <person name="Pitluck S."/>
            <person name="Chertkov O."/>
            <person name="Brettin T."/>
            <person name="Detter J.C."/>
            <person name="Han C."/>
            <person name="Kuske C.R."/>
            <person name="Schmutz J."/>
            <person name="Larimer F."/>
            <person name="Land M."/>
            <person name="Hauser L."/>
            <person name="Kyrpides N."/>
            <person name="Lykidis A."/>
            <person name="Emerson D."/>
            <person name="Richardson P."/>
        </authorList>
    </citation>
    <scope>NUCLEOTIDE SEQUENCE [LARGE SCALE GENOMIC DNA]</scope>
    <source>
        <strain evidence="3">ATCC 51168 / LMG 8142 / SP-6</strain>
    </source>
</reference>
<keyword evidence="1" id="KW-0472">Membrane</keyword>
<name>B1XXB0_LEPCP</name>
<keyword evidence="1" id="KW-1133">Transmembrane helix</keyword>
<evidence type="ECO:0008006" key="4">
    <source>
        <dbReference type="Google" id="ProtNLM"/>
    </source>
</evidence>
<protein>
    <recommendedName>
        <fullName evidence="4">Transmembrane protein</fullName>
    </recommendedName>
</protein>
<evidence type="ECO:0000256" key="1">
    <source>
        <dbReference type="SAM" id="Phobius"/>
    </source>
</evidence>
<dbReference type="HOGENOM" id="CLU_2467102_0_0_4"/>
<dbReference type="AlphaFoldDB" id="B1XXB0"/>